<reference evidence="1 2" key="1">
    <citation type="journal article" date="2018" name="IMA Fungus">
        <title>IMA Genome-F 10: Nine draft genome sequences of Claviceps purpurea s.lat., including C. arundinis, C. humidiphila, and C. cf. spartinae, pseudomolecules for the pitch canker pathogen Fusarium circinatum, draft genome of Davidsoniella eucalypti, Grosmannia galeiformis, Quambalaria eucalypti, and Teratosphaeria destructans.</title>
        <authorList>
            <person name="Wingfield B.D."/>
            <person name="Liu M."/>
            <person name="Nguyen H.D."/>
            <person name="Lane F.A."/>
            <person name="Morgan S.W."/>
            <person name="De Vos L."/>
            <person name="Wilken P.M."/>
            <person name="Duong T.A."/>
            <person name="Aylward J."/>
            <person name="Coetzee M.P."/>
            <person name="Dadej K."/>
            <person name="De Beer Z.W."/>
            <person name="Findlay W."/>
            <person name="Havenga M."/>
            <person name="Kolarik M."/>
            <person name="Menzies J.G."/>
            <person name="Naidoo K."/>
            <person name="Pochopski O."/>
            <person name="Shoukouhi P."/>
            <person name="Santana Q.C."/>
            <person name="Seifert K.A."/>
            <person name="Soal N."/>
            <person name="Steenkamp E.T."/>
            <person name="Tatham C.T."/>
            <person name="van der Nest M.A."/>
            <person name="Wingfield M.J."/>
        </authorList>
    </citation>
    <scope>NUCLEOTIDE SEQUENCE [LARGE SCALE GENOMIC DNA]</scope>
    <source>
        <strain evidence="1">CMW44962</strain>
    </source>
</reference>
<evidence type="ECO:0000313" key="2">
    <source>
        <dbReference type="Proteomes" id="UP001138500"/>
    </source>
</evidence>
<organism evidence="1 2">
    <name type="scientific">Teratosphaeria destructans</name>
    <dbReference type="NCBI Taxonomy" id="418781"/>
    <lineage>
        <taxon>Eukaryota</taxon>
        <taxon>Fungi</taxon>
        <taxon>Dikarya</taxon>
        <taxon>Ascomycota</taxon>
        <taxon>Pezizomycotina</taxon>
        <taxon>Dothideomycetes</taxon>
        <taxon>Dothideomycetidae</taxon>
        <taxon>Mycosphaerellales</taxon>
        <taxon>Teratosphaeriaceae</taxon>
        <taxon>Teratosphaeria</taxon>
    </lineage>
</organism>
<evidence type="ECO:0000313" key="1">
    <source>
        <dbReference type="EMBL" id="KAH9845911.1"/>
    </source>
</evidence>
<gene>
    <name evidence="1" type="ORF">Tdes44962_MAKER00122</name>
</gene>
<dbReference type="AlphaFoldDB" id="A0A9W7T2F0"/>
<sequence>MSDETEKSAKAVAVMVREVRERGERPPMILDAVNEETGLRPFDSRRGEAEGGLSSMGPGITYRWGSDMPDPFTLVRSTPKIYEHRQWKRHEQRC</sequence>
<name>A0A9W7T2F0_9PEZI</name>
<dbReference type="EMBL" id="RIBY02000001">
    <property type="protein sequence ID" value="KAH9845911.1"/>
    <property type="molecule type" value="Genomic_DNA"/>
</dbReference>
<proteinExistence type="predicted"/>
<accession>A0A9W7T2F0</accession>
<dbReference type="Proteomes" id="UP001138500">
    <property type="component" value="Unassembled WGS sequence"/>
</dbReference>
<keyword evidence="2" id="KW-1185">Reference proteome</keyword>
<comment type="caution">
    <text evidence="1">The sequence shown here is derived from an EMBL/GenBank/DDBJ whole genome shotgun (WGS) entry which is preliminary data.</text>
</comment>
<protein>
    <submittedName>
        <fullName evidence="1">Uncharacterized protein</fullName>
    </submittedName>
</protein>
<reference evidence="1 2" key="2">
    <citation type="journal article" date="2021" name="Curr. Genet.">
        <title>Genetic response to nitrogen starvation in the aggressive Eucalyptus foliar pathogen Teratosphaeria destructans.</title>
        <authorList>
            <person name="Havenga M."/>
            <person name="Wingfield B.D."/>
            <person name="Wingfield M.J."/>
            <person name="Dreyer L.L."/>
            <person name="Roets F."/>
            <person name="Aylward J."/>
        </authorList>
    </citation>
    <scope>NUCLEOTIDE SEQUENCE [LARGE SCALE GENOMIC DNA]</scope>
    <source>
        <strain evidence="1">CMW44962</strain>
    </source>
</reference>